<dbReference type="Pfam" id="PF06404">
    <property type="entry name" value="PSK"/>
    <property type="match status" value="1"/>
</dbReference>
<accession>A0A5A7T4W2</accession>
<feature type="region of interest" description="Disordered" evidence="10">
    <location>
        <begin position="32"/>
        <end position="58"/>
    </location>
</feature>
<evidence type="ECO:0000256" key="10">
    <source>
        <dbReference type="SAM" id="MobiDB-lite"/>
    </source>
</evidence>
<evidence type="ECO:0000256" key="6">
    <source>
        <dbReference type="ARBA" id="ARBA00022729"/>
    </source>
</evidence>
<comment type="caution">
    <text evidence="11">The sequence shown here is derived from an EMBL/GenBank/DDBJ whole genome shotgun (WGS) entry which is preliminary data.</text>
</comment>
<dbReference type="GO" id="GO:0008083">
    <property type="term" value="F:growth factor activity"/>
    <property type="evidence" value="ECO:0007669"/>
    <property type="project" value="UniProtKB-UniRule"/>
</dbReference>
<dbReference type="OrthoDB" id="1858282at2759"/>
<dbReference type="PANTHER" id="PTHR33285:SF55">
    <property type="entry name" value="PHYTOSULFOKINES 3"/>
    <property type="match status" value="1"/>
</dbReference>
<keyword evidence="6 9" id="KW-0732">Signal</keyword>
<dbReference type="STRING" id="1194695.A0A5A7T4W2"/>
<evidence type="ECO:0000313" key="13">
    <source>
        <dbReference type="Proteomes" id="UP000321393"/>
    </source>
</evidence>
<evidence type="ECO:0000313" key="14">
    <source>
        <dbReference type="Proteomes" id="UP000321947"/>
    </source>
</evidence>
<evidence type="ECO:0000256" key="2">
    <source>
        <dbReference type="ARBA" id="ARBA00010781"/>
    </source>
</evidence>
<comment type="similarity">
    <text evidence="2 9">Belongs to the phytosulfokine family.</text>
</comment>
<name>A0A5A7T4W2_CUCMM</name>
<dbReference type="Proteomes" id="UP000321393">
    <property type="component" value="Unassembled WGS sequence"/>
</dbReference>
<evidence type="ECO:0000256" key="5">
    <source>
        <dbReference type="ARBA" id="ARBA00022641"/>
    </source>
</evidence>
<dbReference type="PANTHER" id="PTHR33285">
    <property type="entry name" value="PHYTOSULFOKINES 3"/>
    <property type="match status" value="1"/>
</dbReference>
<comment type="function">
    <text evidence="9">Promotes plant cell differentiation, organogenesis and somatic embryogenesis as well as cell proliferation.</text>
</comment>
<evidence type="ECO:0000256" key="3">
    <source>
        <dbReference type="ARBA" id="ARBA00022473"/>
    </source>
</evidence>
<dbReference type="GO" id="GO:0030154">
    <property type="term" value="P:cell differentiation"/>
    <property type="evidence" value="ECO:0007669"/>
    <property type="project" value="UniProtKB-UniRule"/>
</dbReference>
<dbReference type="GO" id="GO:0005576">
    <property type="term" value="C:extracellular region"/>
    <property type="evidence" value="ECO:0007669"/>
    <property type="project" value="UniProtKB-SubCell"/>
</dbReference>
<evidence type="ECO:0000256" key="7">
    <source>
        <dbReference type="ARBA" id="ARBA00022782"/>
    </source>
</evidence>
<evidence type="ECO:0000256" key="8">
    <source>
        <dbReference type="ARBA" id="ARBA00023030"/>
    </source>
</evidence>
<comment type="PTM">
    <text evidence="9">Sulfation is important for activity and for the binding to a putative membrane receptor.</text>
</comment>
<evidence type="ECO:0000256" key="9">
    <source>
        <dbReference type="RuleBase" id="RU368031"/>
    </source>
</evidence>
<gene>
    <name evidence="12" type="ORF">E5676_scaffold255G003840</name>
    <name evidence="11" type="ORF">E6C27_scaffold18G002000</name>
</gene>
<dbReference type="EMBL" id="SSTD01010113">
    <property type="protein sequence ID" value="TYK12795.1"/>
    <property type="molecule type" value="Genomic_DNA"/>
</dbReference>
<keyword evidence="5 9" id="KW-0765">Sulfation</keyword>
<keyword evidence="7 9" id="KW-0221">Differentiation</keyword>
<comment type="PTM">
    <text evidence="9">PSK-alpha is produced by endopeptidase digestion. PSK-beta is produced from PSK-alpha by exopeptidase digestion.</text>
</comment>
<keyword evidence="8 9" id="KW-0339">Growth factor</keyword>
<evidence type="ECO:0000256" key="4">
    <source>
        <dbReference type="ARBA" id="ARBA00022525"/>
    </source>
</evidence>
<dbReference type="InterPro" id="IPR009438">
    <property type="entry name" value="Phytosulfokine"/>
</dbReference>
<keyword evidence="3 9" id="KW-0217">Developmental protein</keyword>
<evidence type="ECO:0000313" key="12">
    <source>
        <dbReference type="EMBL" id="TYK12795.1"/>
    </source>
</evidence>
<reference evidence="13 14" key="1">
    <citation type="submission" date="2019-08" db="EMBL/GenBank/DDBJ databases">
        <title>Draft genome sequences of two oriental melons (Cucumis melo L. var makuwa).</title>
        <authorList>
            <person name="Kwon S.-Y."/>
        </authorList>
    </citation>
    <scope>NUCLEOTIDE SEQUENCE [LARGE SCALE GENOMIC DNA]</scope>
    <source>
        <strain evidence="14">cv. Chang Bougi</strain>
        <strain evidence="13">cv. SW 3</strain>
        <tissue evidence="11">Leaf</tissue>
    </source>
</reference>
<evidence type="ECO:0000256" key="1">
    <source>
        <dbReference type="ARBA" id="ARBA00004613"/>
    </source>
</evidence>
<feature type="chain" id="PRO_5042655681" description="Phytosulfokine" evidence="9">
    <location>
        <begin position="26"/>
        <end position="85"/>
    </location>
</feature>
<dbReference type="EMBL" id="SSTE01019703">
    <property type="protein sequence ID" value="KAA0036399.1"/>
    <property type="molecule type" value="Genomic_DNA"/>
</dbReference>
<proteinExistence type="inferred from homology"/>
<dbReference type="GO" id="GO:0008283">
    <property type="term" value="P:cell population proliferation"/>
    <property type="evidence" value="ECO:0007669"/>
    <property type="project" value="UniProtKB-UniRule"/>
</dbReference>
<sequence length="85" mass="9440">MPSKFFSFLFIILLLLHLYRPLAYAARPAPAAPTAIPSQGLAGESKQSDGEMTDENCDGVGEEECLMRRTLAAHLDYVYTQKHKP</sequence>
<keyword evidence="4 9" id="KW-0964">Secreted</keyword>
<protein>
    <recommendedName>
        <fullName evidence="9">Phytosulfokine</fullName>
    </recommendedName>
    <component>
        <recommendedName>
            <fullName evidence="9">Phytosulfokine-alpha</fullName>
            <shortName evidence="9">PSK-alpha</shortName>
            <shortName evidence="9">Phytosulfokine-a</shortName>
        </recommendedName>
    </component>
    <component>
        <recommendedName>
            <fullName evidence="9">Phytosulfokine-beta</fullName>
            <shortName evidence="9">PSK-beta</shortName>
            <shortName evidence="9">Phytosulfokine-b</shortName>
        </recommendedName>
    </component>
</protein>
<evidence type="ECO:0000313" key="11">
    <source>
        <dbReference type="EMBL" id="KAA0036399.1"/>
    </source>
</evidence>
<dbReference type="Proteomes" id="UP000321947">
    <property type="component" value="Unassembled WGS sequence"/>
</dbReference>
<comment type="subcellular location">
    <subcellularLocation>
        <location evidence="1 9">Secreted</location>
    </subcellularLocation>
</comment>
<organism evidence="11 13">
    <name type="scientific">Cucumis melo var. makuwa</name>
    <name type="common">Oriental melon</name>
    <dbReference type="NCBI Taxonomy" id="1194695"/>
    <lineage>
        <taxon>Eukaryota</taxon>
        <taxon>Viridiplantae</taxon>
        <taxon>Streptophyta</taxon>
        <taxon>Embryophyta</taxon>
        <taxon>Tracheophyta</taxon>
        <taxon>Spermatophyta</taxon>
        <taxon>Magnoliopsida</taxon>
        <taxon>eudicotyledons</taxon>
        <taxon>Gunneridae</taxon>
        <taxon>Pentapetalae</taxon>
        <taxon>rosids</taxon>
        <taxon>fabids</taxon>
        <taxon>Cucurbitales</taxon>
        <taxon>Cucurbitaceae</taxon>
        <taxon>Benincaseae</taxon>
        <taxon>Cucumis</taxon>
    </lineage>
</organism>
<dbReference type="AlphaFoldDB" id="A0A5A7T4W2"/>
<feature type="signal peptide" evidence="9">
    <location>
        <begin position="1"/>
        <end position="25"/>
    </location>
</feature>